<feature type="region of interest" description="Disordered" evidence="1">
    <location>
        <begin position="385"/>
        <end position="404"/>
    </location>
</feature>
<accession>A0A6H0Y1H8</accession>
<keyword evidence="3" id="KW-1185">Reference proteome</keyword>
<dbReference type="PANTHER" id="PTHR20932">
    <property type="entry name" value="LYSM AND PUTATIVE PEPTIDOGLYCAN-BINDING DOMAIN-CONTAINING PROTEIN"/>
    <property type="match status" value="1"/>
</dbReference>
<sequence length="621" mass="66309">MSASNAQTTSNLRPRTRRLISGLDEGDEVDFDPTTAPTRRIASPVPSLLDHRSASPIPPTHLPRPTSSYDRRLANTTDRGERGTGVRGLGPDSSTSLERLWGTSWTAIQGIASDLLGSSTHDGPPLAKGKVPRPRRSGEQLSKHRATVSAPPMTWGPRTPGEAPTINDVGTGTREEMEAALRARKMIDLLTAQDTSFIDSLGRYKRRTSDEAVAATTEADERNARDALVYLHHVQKGDTLAGITLRYSCTAEVVRRTNRMWPNDPVQSRTTILLPVDACGVKGRRVSGPEEVDLLGDENAPIPAGLAETSSSSLLTTNGDAQSRHRSNSNVTSTTAGRSSSVARSTTASEPAWQHDSWTLLPGTTKPTEIVRLLRQALGYFPPARRKSQTFSDMDSPKSSFDRPRSLVAEALNRPPGSPVRKSKSARPPSNRRMSNAGNGYFGSSMAGPGGVGTMDRTVRAPGPGQDSLNAYFAKHLPDVAPPRNQHALYQPDMPLFSDDITPTPSGTSTPSANKNLEHMGSAIESWMRRVASKAKEAATPAERHRAARASVGAPGKGAGGIGDLIEMTDEFEIGMDDEAEAAEDARGRSAIVGSGSSATATSHGVAPMRQRGIMKSGKAD</sequence>
<evidence type="ECO:0000313" key="3">
    <source>
        <dbReference type="Proteomes" id="UP000503462"/>
    </source>
</evidence>
<dbReference type="SUPFAM" id="SSF54106">
    <property type="entry name" value="LysM domain"/>
    <property type="match status" value="1"/>
</dbReference>
<evidence type="ECO:0000313" key="2">
    <source>
        <dbReference type="EMBL" id="QIX00708.1"/>
    </source>
</evidence>
<evidence type="ECO:0008006" key="4">
    <source>
        <dbReference type="Google" id="ProtNLM"/>
    </source>
</evidence>
<dbReference type="Gene3D" id="3.10.350.10">
    <property type="entry name" value="LysM domain"/>
    <property type="match status" value="1"/>
</dbReference>
<dbReference type="InterPro" id="IPR036779">
    <property type="entry name" value="LysM_dom_sf"/>
</dbReference>
<dbReference type="CDD" id="cd00118">
    <property type="entry name" value="LysM"/>
    <property type="match status" value="1"/>
</dbReference>
<feature type="region of interest" description="Disordered" evidence="1">
    <location>
        <begin position="410"/>
        <end position="443"/>
    </location>
</feature>
<dbReference type="OrthoDB" id="2192830at2759"/>
<feature type="compositionally biased region" description="Polar residues" evidence="1">
    <location>
        <begin position="389"/>
        <end position="399"/>
    </location>
</feature>
<feature type="compositionally biased region" description="Low complexity" evidence="1">
    <location>
        <begin position="331"/>
        <end position="349"/>
    </location>
</feature>
<feature type="region of interest" description="Disordered" evidence="1">
    <location>
        <begin position="1"/>
        <end position="97"/>
    </location>
</feature>
<dbReference type="InterPro" id="IPR045030">
    <property type="entry name" value="LYSM1-4"/>
</dbReference>
<feature type="region of interest" description="Disordered" evidence="1">
    <location>
        <begin position="582"/>
        <end position="621"/>
    </location>
</feature>
<feature type="compositionally biased region" description="Polar residues" evidence="1">
    <location>
        <begin position="1"/>
        <end position="13"/>
    </location>
</feature>
<feature type="region of interest" description="Disordered" evidence="1">
    <location>
        <begin position="293"/>
        <end position="352"/>
    </location>
</feature>
<proteinExistence type="predicted"/>
<dbReference type="EMBL" id="CP051142">
    <property type="protein sequence ID" value="QIX00708.1"/>
    <property type="molecule type" value="Genomic_DNA"/>
</dbReference>
<organism evidence="2 3">
    <name type="scientific">Peltaster fructicola</name>
    <dbReference type="NCBI Taxonomy" id="286661"/>
    <lineage>
        <taxon>Eukaryota</taxon>
        <taxon>Fungi</taxon>
        <taxon>Dikarya</taxon>
        <taxon>Ascomycota</taxon>
        <taxon>Pezizomycotina</taxon>
        <taxon>Dothideomycetes</taxon>
        <taxon>Dothideomycetes incertae sedis</taxon>
        <taxon>Peltaster</taxon>
    </lineage>
</organism>
<protein>
    <recommendedName>
        <fullName evidence="4">LysM domain-containing protein</fullName>
    </recommendedName>
</protein>
<feature type="region of interest" description="Disordered" evidence="1">
    <location>
        <begin position="538"/>
        <end position="563"/>
    </location>
</feature>
<dbReference type="AlphaFoldDB" id="A0A6H0Y1H8"/>
<feature type="compositionally biased region" description="Low complexity" evidence="1">
    <location>
        <begin position="590"/>
        <end position="607"/>
    </location>
</feature>
<name>A0A6H0Y1H8_9PEZI</name>
<evidence type="ECO:0000256" key="1">
    <source>
        <dbReference type="SAM" id="MobiDB-lite"/>
    </source>
</evidence>
<feature type="region of interest" description="Disordered" evidence="1">
    <location>
        <begin position="116"/>
        <end position="169"/>
    </location>
</feature>
<dbReference type="Proteomes" id="UP000503462">
    <property type="component" value="Chromosome 4"/>
</dbReference>
<dbReference type="PANTHER" id="PTHR20932:SF8">
    <property type="entry name" value="LD22649P"/>
    <property type="match status" value="1"/>
</dbReference>
<feature type="compositionally biased region" description="Basic and acidic residues" evidence="1">
    <location>
        <begin position="69"/>
        <end position="84"/>
    </location>
</feature>
<gene>
    <name evidence="2" type="ORF">AMS68_006225</name>
</gene>
<dbReference type="InterPro" id="IPR018392">
    <property type="entry name" value="LysM"/>
</dbReference>
<reference evidence="2 3" key="1">
    <citation type="journal article" date="2016" name="Sci. Rep.">
        <title>Peltaster fructicola genome reveals evolution from an invasive phytopathogen to an ectophytic parasite.</title>
        <authorList>
            <person name="Xu C."/>
            <person name="Chen H."/>
            <person name="Gleason M.L."/>
            <person name="Xu J.R."/>
            <person name="Liu H."/>
            <person name="Zhang R."/>
            <person name="Sun G."/>
        </authorList>
    </citation>
    <scope>NUCLEOTIDE SEQUENCE [LARGE SCALE GENOMIC DNA]</scope>
    <source>
        <strain evidence="2 3">LNHT1506</strain>
    </source>
</reference>